<dbReference type="EMBL" id="SRYA01000044">
    <property type="protein sequence ID" value="TGY93418.1"/>
    <property type="molecule type" value="Genomic_DNA"/>
</dbReference>
<organism evidence="1 2">
    <name type="scientific">Petralouisia muris</name>
    <dbReference type="NCBI Taxonomy" id="3032872"/>
    <lineage>
        <taxon>Bacteria</taxon>
        <taxon>Bacillati</taxon>
        <taxon>Bacillota</taxon>
        <taxon>Clostridia</taxon>
        <taxon>Lachnospirales</taxon>
        <taxon>Lachnospiraceae</taxon>
        <taxon>Petralouisia</taxon>
    </lineage>
</organism>
<name>A0AC61RSQ9_9FIRM</name>
<keyword evidence="2" id="KW-1185">Reference proteome</keyword>
<evidence type="ECO:0000313" key="2">
    <source>
        <dbReference type="Proteomes" id="UP000304953"/>
    </source>
</evidence>
<dbReference type="Proteomes" id="UP000304953">
    <property type="component" value="Unassembled WGS sequence"/>
</dbReference>
<accession>A0AC61RSQ9</accession>
<reference evidence="1" key="1">
    <citation type="submission" date="2019-04" db="EMBL/GenBank/DDBJ databases">
        <title>Microbes associate with the intestines of laboratory mice.</title>
        <authorList>
            <person name="Navarre W."/>
            <person name="Wong E."/>
            <person name="Huang K."/>
            <person name="Tropini C."/>
            <person name="Ng K."/>
            <person name="Yu B."/>
        </authorList>
    </citation>
    <scope>NUCLEOTIDE SEQUENCE</scope>
    <source>
        <strain evidence="1">NM01_1-7b</strain>
    </source>
</reference>
<proteinExistence type="predicted"/>
<protein>
    <submittedName>
        <fullName evidence="1">Uncharacterized protein</fullName>
    </submittedName>
</protein>
<gene>
    <name evidence="1" type="ORF">E5329_18540</name>
</gene>
<comment type="caution">
    <text evidence="1">The sequence shown here is derived from an EMBL/GenBank/DDBJ whole genome shotgun (WGS) entry which is preliminary data.</text>
</comment>
<sequence length="127" mass="14671">MKDVVLKAVMQKQTDNLKELFKLIEERPDLPIVAMVDSEIVADDGGFWLGAWGRCEVDKYIVNEDYGVIFYEQGRPDTVDIFEKYFDYAECGIDEELPDEQALPLMKEKIDTLDWTEAIIVYVVLPD</sequence>
<evidence type="ECO:0000313" key="1">
    <source>
        <dbReference type="EMBL" id="TGY93418.1"/>
    </source>
</evidence>